<feature type="region of interest" description="Disordered" evidence="1">
    <location>
        <begin position="20"/>
        <end position="45"/>
    </location>
</feature>
<sequence length="91" mass="9937">MRQISELTARIAKIETISTFTPAKPTPTPAIDATPLPVISAPPRELKGLKDPDAFDARAIKAISKTKLSVEPYDVEDDATTISLDEEMEKE</sequence>
<evidence type="ECO:0000313" key="2">
    <source>
        <dbReference type="EMBL" id="EFQ90677.1"/>
    </source>
</evidence>
<proteinExistence type="predicted"/>
<dbReference type="EMBL" id="GL535108">
    <property type="protein sequence ID" value="EFQ90677.1"/>
    <property type="molecule type" value="Genomic_DNA"/>
</dbReference>
<dbReference type="Proteomes" id="UP000001067">
    <property type="component" value="Unassembled WGS sequence"/>
</dbReference>
<dbReference type="HOGENOM" id="CLU_2428150_0_0_1"/>
<feature type="compositionally biased region" description="Low complexity" evidence="1">
    <location>
        <begin position="20"/>
        <end position="37"/>
    </location>
</feature>
<organism evidence="3">
    <name type="scientific">Pyrenophora teres f. teres (strain 0-1)</name>
    <name type="common">Barley net blotch fungus</name>
    <name type="synonym">Drechslera teres f. teres</name>
    <dbReference type="NCBI Taxonomy" id="861557"/>
    <lineage>
        <taxon>Eukaryota</taxon>
        <taxon>Fungi</taxon>
        <taxon>Dikarya</taxon>
        <taxon>Ascomycota</taxon>
        <taxon>Pezizomycotina</taxon>
        <taxon>Dothideomycetes</taxon>
        <taxon>Pleosporomycetidae</taxon>
        <taxon>Pleosporales</taxon>
        <taxon>Pleosporineae</taxon>
        <taxon>Pleosporaceae</taxon>
        <taxon>Pyrenophora</taxon>
    </lineage>
</organism>
<dbReference type="KEGG" id="pte:PTT_12673"/>
<evidence type="ECO:0000256" key="1">
    <source>
        <dbReference type="SAM" id="MobiDB-lite"/>
    </source>
</evidence>
<keyword evidence="3" id="KW-1185">Reference proteome</keyword>
<dbReference type="AlphaFoldDB" id="E3RUC2"/>
<reference evidence="2 3" key="1">
    <citation type="journal article" date="2010" name="Genome Biol.">
        <title>A first genome assembly of the barley fungal pathogen Pyrenophora teres f. teres.</title>
        <authorList>
            <person name="Ellwood S.R."/>
            <person name="Liu Z."/>
            <person name="Syme R.A."/>
            <person name="Lai Z."/>
            <person name="Hane J.K."/>
            <person name="Keiper F."/>
            <person name="Moffat C.S."/>
            <person name="Oliver R.P."/>
            <person name="Friesen T.L."/>
        </authorList>
    </citation>
    <scope>NUCLEOTIDE SEQUENCE [LARGE SCALE GENOMIC DNA]</scope>
    <source>
        <strain evidence="2 3">0-1</strain>
    </source>
</reference>
<protein>
    <submittedName>
        <fullName evidence="2">Uncharacterized protein</fullName>
    </submittedName>
</protein>
<name>E3RUC2_PYRTT</name>
<gene>
    <name evidence="2" type="ORF">PTT_12673</name>
</gene>
<evidence type="ECO:0000313" key="3">
    <source>
        <dbReference type="Proteomes" id="UP000001067"/>
    </source>
</evidence>
<accession>E3RUC2</accession>